<dbReference type="HOGENOM" id="CLU_004253_2_3_1"/>
<dbReference type="OrthoDB" id="6358246at2759"/>
<dbReference type="EMBL" id="GL732568">
    <property type="protein sequence ID" value="EFX76418.1"/>
    <property type="molecule type" value="Genomic_DNA"/>
</dbReference>
<dbReference type="Pfam" id="PF00651">
    <property type="entry name" value="BTB"/>
    <property type="match status" value="1"/>
</dbReference>
<organism evidence="2 3">
    <name type="scientific">Daphnia pulex</name>
    <name type="common">Water flea</name>
    <dbReference type="NCBI Taxonomy" id="6669"/>
    <lineage>
        <taxon>Eukaryota</taxon>
        <taxon>Metazoa</taxon>
        <taxon>Ecdysozoa</taxon>
        <taxon>Arthropoda</taxon>
        <taxon>Crustacea</taxon>
        <taxon>Branchiopoda</taxon>
        <taxon>Diplostraca</taxon>
        <taxon>Cladocera</taxon>
        <taxon>Anomopoda</taxon>
        <taxon>Daphniidae</taxon>
        <taxon>Daphnia</taxon>
    </lineage>
</organism>
<evidence type="ECO:0000259" key="1">
    <source>
        <dbReference type="PROSITE" id="PS50097"/>
    </source>
</evidence>
<dbReference type="GO" id="GO:0005634">
    <property type="term" value="C:nucleus"/>
    <property type="evidence" value="ECO:0000318"/>
    <property type="project" value="GO_Central"/>
</dbReference>
<gene>
    <name evidence="2" type="ORF">DAPPUDRAFT_306166</name>
</gene>
<dbReference type="GO" id="GO:0005737">
    <property type="term" value="C:cytoplasm"/>
    <property type="evidence" value="ECO:0000318"/>
    <property type="project" value="GO_Central"/>
</dbReference>
<dbReference type="SMART" id="SM00225">
    <property type="entry name" value="BTB"/>
    <property type="match status" value="1"/>
</dbReference>
<feature type="domain" description="BTB" evidence="1">
    <location>
        <begin position="55"/>
        <end position="122"/>
    </location>
</feature>
<evidence type="ECO:0000313" key="3">
    <source>
        <dbReference type="Proteomes" id="UP000000305"/>
    </source>
</evidence>
<dbReference type="InterPro" id="IPR000210">
    <property type="entry name" value="BTB/POZ_dom"/>
</dbReference>
<evidence type="ECO:0000313" key="2">
    <source>
        <dbReference type="EMBL" id="EFX76418.1"/>
    </source>
</evidence>
<dbReference type="GO" id="GO:0031625">
    <property type="term" value="F:ubiquitin protein ligase binding"/>
    <property type="evidence" value="ECO:0000318"/>
    <property type="project" value="GO_Central"/>
</dbReference>
<dbReference type="Gene3D" id="3.30.710.10">
    <property type="entry name" value="Potassium Channel Kv1.1, Chain A"/>
    <property type="match status" value="1"/>
</dbReference>
<dbReference type="SUPFAM" id="SSF54695">
    <property type="entry name" value="POZ domain"/>
    <property type="match status" value="1"/>
</dbReference>
<dbReference type="eggNOG" id="KOG1987">
    <property type="taxonomic scope" value="Eukaryota"/>
</dbReference>
<sequence>MALARQINEDNGCSERSIGFDIIVDLNPDGVTTLKKRTKFVLDNLLNLWENKTLSDVTFKCQGKNFAAHVNILSSSSPALYAMFLSDFKEKRERIVEITDFDPHIVENLLRYLYTGEIFRGNNRPTNIDVENLFVAADKYAIESLKEECEVHLSRNLTVDNMTRYLVLAHRHNSSKLTESTLDFMAENATTVFSRSRKTDWMEIMKSHPELAFQAMQRLVVGDRKKRAVKLKPLRKRVVNKWHVTSSEFD</sequence>
<name>E9GVH6_DAPPU</name>
<dbReference type="GO" id="GO:0030162">
    <property type="term" value="P:regulation of proteolysis"/>
    <property type="evidence" value="ECO:0000318"/>
    <property type="project" value="GO_Central"/>
</dbReference>
<dbReference type="FunFam" id="1.25.40.420:FF:000036">
    <property type="entry name" value="Uncharacterized protein"/>
    <property type="match status" value="1"/>
</dbReference>
<dbReference type="InParanoid" id="E9GVH6"/>
<reference evidence="2 3" key="1">
    <citation type="journal article" date="2011" name="Science">
        <title>The ecoresponsive genome of Daphnia pulex.</title>
        <authorList>
            <person name="Colbourne J.K."/>
            <person name="Pfrender M.E."/>
            <person name="Gilbert D."/>
            <person name="Thomas W.K."/>
            <person name="Tucker A."/>
            <person name="Oakley T.H."/>
            <person name="Tokishita S."/>
            <person name="Aerts A."/>
            <person name="Arnold G.J."/>
            <person name="Basu M.K."/>
            <person name="Bauer D.J."/>
            <person name="Caceres C.E."/>
            <person name="Carmel L."/>
            <person name="Casola C."/>
            <person name="Choi J.H."/>
            <person name="Detter J.C."/>
            <person name="Dong Q."/>
            <person name="Dusheyko S."/>
            <person name="Eads B.D."/>
            <person name="Frohlich T."/>
            <person name="Geiler-Samerotte K.A."/>
            <person name="Gerlach D."/>
            <person name="Hatcher P."/>
            <person name="Jogdeo S."/>
            <person name="Krijgsveld J."/>
            <person name="Kriventseva E.V."/>
            <person name="Kultz D."/>
            <person name="Laforsch C."/>
            <person name="Lindquist E."/>
            <person name="Lopez J."/>
            <person name="Manak J.R."/>
            <person name="Muller J."/>
            <person name="Pangilinan J."/>
            <person name="Patwardhan R.P."/>
            <person name="Pitluck S."/>
            <person name="Pritham E.J."/>
            <person name="Rechtsteiner A."/>
            <person name="Rho M."/>
            <person name="Rogozin I.B."/>
            <person name="Sakarya O."/>
            <person name="Salamov A."/>
            <person name="Schaack S."/>
            <person name="Shapiro H."/>
            <person name="Shiga Y."/>
            <person name="Skalitzky C."/>
            <person name="Smith Z."/>
            <person name="Souvorov A."/>
            <person name="Sung W."/>
            <person name="Tang Z."/>
            <person name="Tsuchiya D."/>
            <person name="Tu H."/>
            <person name="Vos H."/>
            <person name="Wang M."/>
            <person name="Wolf Y.I."/>
            <person name="Yamagata H."/>
            <person name="Yamada T."/>
            <person name="Ye Y."/>
            <person name="Shaw J.R."/>
            <person name="Andrews J."/>
            <person name="Crease T.J."/>
            <person name="Tang H."/>
            <person name="Lucas S.M."/>
            <person name="Robertson H.M."/>
            <person name="Bork P."/>
            <person name="Koonin E.V."/>
            <person name="Zdobnov E.M."/>
            <person name="Grigoriev I.V."/>
            <person name="Lynch M."/>
            <person name="Boore J.L."/>
        </authorList>
    </citation>
    <scope>NUCLEOTIDE SEQUENCE [LARGE SCALE GENOMIC DNA]</scope>
</reference>
<keyword evidence="3" id="KW-1185">Reference proteome</keyword>
<accession>E9GVH6</accession>
<dbReference type="FunFam" id="3.30.710.10:FF:000245">
    <property type="entry name" value="Uncharacterized protein"/>
    <property type="match status" value="1"/>
</dbReference>
<dbReference type="PROSITE" id="PS50097">
    <property type="entry name" value="BTB"/>
    <property type="match status" value="1"/>
</dbReference>
<proteinExistence type="predicted"/>
<dbReference type="InterPro" id="IPR011333">
    <property type="entry name" value="SKP1/BTB/POZ_sf"/>
</dbReference>
<protein>
    <recommendedName>
        <fullName evidence="1">BTB domain-containing protein</fullName>
    </recommendedName>
</protein>
<dbReference type="Proteomes" id="UP000000305">
    <property type="component" value="Unassembled WGS sequence"/>
</dbReference>
<dbReference type="AlphaFoldDB" id="E9GVH6"/>
<dbReference type="KEGG" id="dpx:DAPPUDRAFT_306166"/>
<dbReference type="GO" id="GO:0043161">
    <property type="term" value="P:proteasome-mediated ubiquitin-dependent protein catabolic process"/>
    <property type="evidence" value="ECO:0000318"/>
    <property type="project" value="GO_Central"/>
</dbReference>
<dbReference type="Gene3D" id="1.25.40.420">
    <property type="match status" value="1"/>
</dbReference>
<dbReference type="PANTHER" id="PTHR24413">
    <property type="entry name" value="SPECKLE-TYPE POZ PROTEIN"/>
    <property type="match status" value="1"/>
</dbReference>